<dbReference type="CDD" id="cd00009">
    <property type="entry name" value="AAA"/>
    <property type="match status" value="1"/>
</dbReference>
<evidence type="ECO:0000256" key="1">
    <source>
        <dbReference type="SAM" id="MobiDB-lite"/>
    </source>
</evidence>
<proteinExistence type="predicted"/>
<feature type="region of interest" description="Disordered" evidence="1">
    <location>
        <begin position="1"/>
        <end position="30"/>
    </location>
</feature>
<comment type="caution">
    <text evidence="2">The sequence shown here is derived from an EMBL/GenBank/DDBJ whole genome shotgun (WGS) entry which is preliminary data.</text>
</comment>
<dbReference type="Gene3D" id="3.40.50.300">
    <property type="entry name" value="P-loop containing nucleotide triphosphate hydrolases"/>
    <property type="match status" value="1"/>
</dbReference>
<sequence>MGVHFHANLRGTNPPRGASRDGGTRGDFIERPTNRNMIERIFQSIPEGKLSEADQQSFLVSLGWSRGATWNDLLRSRRVLIISEAGAGKTFECRSQARLLSDAGEPAFFVELAGLATGELRSLLDDEEEARLDAWLSSQSDVATFFLDSIDELQLSLGSFERALKRFKKGIGSQLGRARIVITTRPIAFDEELVRHLLPVPPVSSTESNEEAFAKIAMRTEKKQQNSNGDEEVADWRTVALMPLSDAQIVDFARVQGVESPAALLNDLQRRNAQEFARRPQDLIELCADWREHKRIRTHHDQVAANVRIKLQPRDDRSEAAELSVDRALEGASRLALAMLVTRRLTIRHSAAADAIHSDAALEPAIILSDWKPNERKALLERPLFGFASYGRVRFHHRSVADYLAAQRLRALRERGMPFRAMQRLLFAETKGKLIVRPSKRPVAGWLAITDNAIFEMLRDNEPAVLLNEGDPESLTPTQRNQALRAYVERYGKGGWRGLKVPHVQIHRFASPELAREVSQLWDKGVENSDVRCTLLSLIETGRMGECADIAHASVCDANADPLERVIALEAMVALEDPRLPEIAHAVATDNDHWPEEVARGAVVRMFPRDFSVIQFCQTLGRWKKSKRSVDNMAWQLPRLVERAELDPSKLESLRDGLVRLVSDGLRWSKEWPHIVSNRQHLSGTLAAVCVRGLAMSSKGEWLRASVLALRLHHRESGNDDAHKALRKRLTLLDAEDNASLFWTTDALIQSLHAITDARERLVEVIFHDSPIALDVVRDLPWIKETLCDTARPTADRALLLQAALRLCPHPEQWQDHVLELKTRVTGQPELLAVIDECMKPPKRNKELERLEKKAAEQKTQRERRAAKARVSWILFWREVSQRPESAFSSERSWHTAWNLWRAMSQDGADSRASGWNRRLIEEQFDKETADRLRRILMNIWREELPTLVSERAADQRRTYLVRWQLGLAAIYAEAEDSDWTLRLTDEQAKLAARFALIELNGLPAWLESVVKTHPNSVDAIVGEELSWELTQCPGDVQSILLQSVSYAPALIPKLFLPRLQAWLDEKGDYAGDSGKHAGLLQRLRQAIDVMLKHGDEDIRLRLLAMARQRLQDNLPTEFNFLWLATLMRIDPELGVAELERRLLNVEPGPRSEAVTWFSVLFGDRHDAINLRCATFTPRLLLRLLRLSYRHVRPDDDIHHEGSYSPDGRDHAERARNEIVGALFGAEGEDGWAAKLEMADDPLCAHFRDRILSVAEEHWAQEIDAVALDEVQAVTLDRTGEAPASTNEAMFATLNDRLADLDDLLLRDVSPREAWSGISDEKVMRREIARELIHLANGVYKVDQEAVTADEKETDIRLRSVASDCEAVIELKLGDGRSARDLRDTIYNQLVKKYMAAENSRSGCLLITLAKHREWDHPDNGKRIDLDELMSLLRYEAKRVQDMMGGVLALSVRLLDLRIRLPVEKPSK</sequence>
<accession>A0A329C4T0</accession>
<feature type="compositionally biased region" description="Basic and acidic residues" evidence="1">
    <location>
        <begin position="18"/>
        <end position="30"/>
    </location>
</feature>
<dbReference type="InterPro" id="IPR027417">
    <property type="entry name" value="P-loop_NTPase"/>
</dbReference>
<name>A0A329C4T0_9BURK</name>
<protein>
    <submittedName>
        <fullName evidence="2">Uncharacterized protein</fullName>
    </submittedName>
</protein>
<dbReference type="SUPFAM" id="SSF52540">
    <property type="entry name" value="P-loop containing nucleoside triphosphate hydrolases"/>
    <property type="match status" value="1"/>
</dbReference>
<gene>
    <name evidence="2" type="ORF">BX591_11068</name>
</gene>
<evidence type="ECO:0000313" key="2">
    <source>
        <dbReference type="EMBL" id="RAS29793.1"/>
    </source>
</evidence>
<dbReference type="EMBL" id="QLTK01000010">
    <property type="protein sequence ID" value="RAS29793.1"/>
    <property type="molecule type" value="Genomic_DNA"/>
</dbReference>
<evidence type="ECO:0000313" key="3">
    <source>
        <dbReference type="Proteomes" id="UP000248918"/>
    </source>
</evidence>
<reference evidence="2 3" key="1">
    <citation type="submission" date="2018-06" db="EMBL/GenBank/DDBJ databases">
        <title>Genomic Encyclopedia of Type Strains, Phase III (KMG-III): the genomes of soil and plant-associated and newly described type strains.</title>
        <authorList>
            <person name="Whitman W."/>
        </authorList>
    </citation>
    <scope>NUCLEOTIDE SEQUENCE [LARGE SCALE GENOMIC DNA]</scope>
    <source>
        <strain evidence="2 3">LMG 23644</strain>
    </source>
</reference>
<organism evidence="2 3">
    <name type="scientific">Paraburkholderia bryophila</name>
    <dbReference type="NCBI Taxonomy" id="420952"/>
    <lineage>
        <taxon>Bacteria</taxon>
        <taxon>Pseudomonadati</taxon>
        <taxon>Pseudomonadota</taxon>
        <taxon>Betaproteobacteria</taxon>
        <taxon>Burkholderiales</taxon>
        <taxon>Burkholderiaceae</taxon>
        <taxon>Paraburkholderia</taxon>
    </lineage>
</organism>
<dbReference type="Proteomes" id="UP000248918">
    <property type="component" value="Unassembled WGS sequence"/>
</dbReference>